<dbReference type="Gene3D" id="1.10.400.10">
    <property type="entry name" value="GI Alpha 1, domain 2-like"/>
    <property type="match status" value="2"/>
</dbReference>
<reference evidence="12" key="1">
    <citation type="journal article" date="2008" name="Nat. Genet.">
        <title>The Pristionchus pacificus genome provides a unique perspective on nematode lifestyle and parasitism.</title>
        <authorList>
            <person name="Dieterich C."/>
            <person name="Clifton S.W."/>
            <person name="Schuster L.N."/>
            <person name="Chinwalla A."/>
            <person name="Delehaunty K."/>
            <person name="Dinkelacker I."/>
            <person name="Fulton L."/>
            <person name="Fulton R."/>
            <person name="Godfrey J."/>
            <person name="Minx P."/>
            <person name="Mitreva M."/>
            <person name="Roeseler W."/>
            <person name="Tian H."/>
            <person name="Witte H."/>
            <person name="Yang S.P."/>
            <person name="Wilson R.K."/>
            <person name="Sommer R.J."/>
        </authorList>
    </citation>
    <scope>NUCLEOTIDE SEQUENCE [LARGE SCALE GENOMIC DNA]</scope>
    <source>
        <strain evidence="12">PS312</strain>
    </source>
</reference>
<dbReference type="CDD" id="cd00066">
    <property type="entry name" value="G-alpha"/>
    <property type="match status" value="2"/>
</dbReference>
<keyword evidence="8" id="KW-0449">Lipoprotein</keyword>
<dbReference type="PANTHER" id="PTHR10218:SF232">
    <property type="entry name" value="GUANINE NUCLEOTIDE-BINDING PROTEIN ALPHA-1 SUBUNIT"/>
    <property type="match status" value="1"/>
</dbReference>
<feature type="binding site" evidence="9">
    <location>
        <begin position="603"/>
        <end position="606"/>
    </location>
    <ligand>
        <name>GTP</name>
        <dbReference type="ChEBI" id="CHEBI:37565"/>
    </ligand>
</feature>
<dbReference type="SMART" id="SM00275">
    <property type="entry name" value="G_alpha"/>
    <property type="match status" value="2"/>
</dbReference>
<evidence type="ECO:0000256" key="5">
    <source>
        <dbReference type="ARBA" id="ARBA00023134"/>
    </source>
</evidence>
<dbReference type="AlphaFoldDB" id="A0A2A6C020"/>
<dbReference type="Pfam" id="PF00503">
    <property type="entry name" value="G-alpha"/>
    <property type="match status" value="2"/>
</dbReference>
<dbReference type="Pfam" id="PF08718">
    <property type="entry name" value="GLTP"/>
    <property type="match status" value="1"/>
</dbReference>
<feature type="binding site" evidence="9">
    <location>
        <position position="659"/>
    </location>
    <ligand>
        <name>GTP</name>
        <dbReference type="ChEBI" id="CHEBI:37565"/>
    </ligand>
</feature>
<proteinExistence type="predicted"/>
<name>A0A2A6C020_PRIPA</name>
<keyword evidence="6" id="KW-0564">Palmitate</keyword>
<keyword evidence="1" id="KW-0519">Myristate</keyword>
<keyword evidence="7" id="KW-0807">Transducer</keyword>
<organism evidence="11 12">
    <name type="scientific">Pristionchus pacificus</name>
    <name type="common">Parasitic nematode worm</name>
    <dbReference type="NCBI Taxonomy" id="54126"/>
    <lineage>
        <taxon>Eukaryota</taxon>
        <taxon>Metazoa</taxon>
        <taxon>Ecdysozoa</taxon>
        <taxon>Nematoda</taxon>
        <taxon>Chromadorea</taxon>
        <taxon>Rhabditida</taxon>
        <taxon>Rhabditina</taxon>
        <taxon>Diplogasteromorpha</taxon>
        <taxon>Diplogasteroidea</taxon>
        <taxon>Neodiplogasteridae</taxon>
        <taxon>Pristionchus</taxon>
    </lineage>
</organism>
<gene>
    <name evidence="11" type="primary">WBGene00093549</name>
</gene>
<evidence type="ECO:0000256" key="4">
    <source>
        <dbReference type="ARBA" id="ARBA00022842"/>
    </source>
</evidence>
<dbReference type="OrthoDB" id="205255at2759"/>
<dbReference type="FunFam" id="3.40.50.300:FF:000720">
    <property type="entry name" value="Guanine nucleotide-binding protein G(k) subunit alpha"/>
    <property type="match status" value="1"/>
</dbReference>
<dbReference type="Proteomes" id="UP000005239">
    <property type="component" value="Unassembled WGS sequence"/>
</dbReference>
<dbReference type="InterPro" id="IPR036497">
    <property type="entry name" value="GLTP_sf"/>
</dbReference>
<dbReference type="Gene3D" id="1.10.3520.10">
    <property type="entry name" value="Glycolipid transfer protein"/>
    <property type="match status" value="1"/>
</dbReference>
<sequence length="1193" mass="136652">MVSLAERFRDWPKIGFFESAARRHSREIDAQLFEERKVQQKLIKTLVQLAVERARLISYSDGFSNNEANCYRYVIYHNLITEMLSLCDSMRELGEKYLQPASLSCELVLRNTRGVASISTDISSSIKTLLQDETIQKIQYSTVFRTQVDFDEYFLLHLDRIAAKDYGPTNEDILHSRMPTIGVEELTFEVKEIMWRVIDIGLNRSQRKWIRCFEDFTAVIFVIALSEYNQTSTRNEHGNRLTDSLAFFNVCNNVYFRISEMILFLNKSDIFEKKLVFTPLREKFEEYTGDNSFTSSVAFIENLFIGLNSDSDRKIYAHISCATQVSDEVANFTYESVIDGIISIDMAAMHSQMLDREIRADEERKKEVIKMLVLGSPGSGKTTIMKQLKVRFHEAYTEHELNCKRDYVYGNCVANVLDLCDALRKAEERFAKPTNYAHEQRLRQLMAQQDTNNLLESISLSTFISLRSIWNDETVKRLREHGTTIDEMDRAEYFMAKLDMIALSGYIPTPQDALRIRESHLLEQRFTLNSHDFRVFNVEQNERCRRKWIHVFDDVKAIIYVVALSEYDQTHTNPAMNRLIRSLTLFRRICRRLPNIPMIVLMNKNDIFERKLRYHPFNQAFDDYEGPNNAKECVNFIANKFEDIQTSLKQPIFTHSICAVSNNADEVSCILTSMKHVILQRNLNEEKKRANAPLICPSLLLPQGRALPDMRPYLMLLLLPYVEAWGNQLGLCHYLKLIGKRSTFCGDPPLNTASTRSLPTPFSSHSYSVFEPGKRHYGLVQSDFSVYNPVPRIRASNKNSAVLTVSFHTKALEKYFQDLHDLVPRIRASNNASIFAPYFTGVYRFMGTAFAPVKSDIAGNVRTRWLKDPIGQDTLQKLIASDLKDNGGKLGIATEGLLWLKRGQEFMLLMLIFMVRDYRKDKASTESLVSYSKWPTMADPVVEDQSSSSQDEVLQIKTLTKKHIQVLYRLLILIVDNFGGGRKDLFGCEGGRREGTSTAEGRKEEREGGGWKERGVEECEEKRLEGPMGGEEKKKESEGHVSIEEYRQFLLTSQPLHITPEMKRIKPVFPLPPPTSTPAYFVDMEPVALRALGTCRARYSSCKTHSACPAGVLCRDSEGPCCRPTFSFLFDAPSSSCPSPDILTPQCNKRLGVSWCEKDLDCHTPVAKRKCCPTACNYNICLSLSTGVEWCDN</sequence>
<dbReference type="InterPro" id="IPR001019">
    <property type="entry name" value="Gprotein_alpha_su"/>
</dbReference>
<keyword evidence="3 9" id="KW-0547">Nucleotide-binding</keyword>
<dbReference type="SUPFAM" id="SSF52540">
    <property type="entry name" value="P-loop containing nucleoside triphosphate hydrolases"/>
    <property type="match status" value="2"/>
</dbReference>
<accession>A0A8R1Y748</accession>
<evidence type="ECO:0000256" key="10">
    <source>
        <dbReference type="PIRSR" id="PIRSR601019-2"/>
    </source>
</evidence>
<dbReference type="PRINTS" id="PR00318">
    <property type="entry name" value="GPROTEINA"/>
</dbReference>
<dbReference type="InterPro" id="IPR014830">
    <property type="entry name" value="Glycolipid_transfer_prot_dom"/>
</dbReference>
<feature type="binding site" evidence="10">
    <location>
        <position position="382"/>
    </location>
    <ligand>
        <name>Mg(2+)</name>
        <dbReference type="ChEBI" id="CHEBI:18420"/>
    </ligand>
</feature>
<keyword evidence="12" id="KW-1185">Reference proteome</keyword>
<evidence type="ECO:0000256" key="3">
    <source>
        <dbReference type="ARBA" id="ARBA00022741"/>
    </source>
</evidence>
<evidence type="ECO:0000256" key="9">
    <source>
        <dbReference type="PIRSR" id="PIRSR601019-1"/>
    </source>
</evidence>
<dbReference type="PANTHER" id="PTHR10218">
    <property type="entry name" value="GTP-BINDING PROTEIN ALPHA SUBUNIT"/>
    <property type="match status" value="1"/>
</dbReference>
<dbReference type="SUPFAM" id="SSF47895">
    <property type="entry name" value="Transducin (alpha subunit), insertion domain"/>
    <property type="match status" value="2"/>
</dbReference>
<dbReference type="GO" id="GO:0003924">
    <property type="term" value="F:GTPase activity"/>
    <property type="evidence" value="ECO:0000318"/>
    <property type="project" value="GO_Central"/>
</dbReference>
<evidence type="ECO:0000256" key="8">
    <source>
        <dbReference type="ARBA" id="ARBA00023288"/>
    </source>
</evidence>
<reference evidence="11" key="2">
    <citation type="submission" date="2022-06" db="UniProtKB">
        <authorList>
            <consortium name="EnsemblMetazoa"/>
        </authorList>
    </citation>
    <scope>IDENTIFICATION</scope>
    <source>
        <strain evidence="11">PS312</strain>
    </source>
</reference>
<dbReference type="GO" id="GO:0005834">
    <property type="term" value="C:heterotrimeric G-protein complex"/>
    <property type="evidence" value="ECO:0000318"/>
    <property type="project" value="GO_Central"/>
</dbReference>
<dbReference type="SUPFAM" id="SSF110004">
    <property type="entry name" value="Glycolipid transfer protein, GLTP"/>
    <property type="match status" value="1"/>
</dbReference>
<dbReference type="GO" id="GO:0005737">
    <property type="term" value="C:cytoplasm"/>
    <property type="evidence" value="ECO:0000318"/>
    <property type="project" value="GO_Central"/>
</dbReference>
<dbReference type="GO" id="GO:0046872">
    <property type="term" value="F:metal ion binding"/>
    <property type="evidence" value="ECO:0007669"/>
    <property type="project" value="UniProtKB-KW"/>
</dbReference>
<dbReference type="GO" id="GO:0005525">
    <property type="term" value="F:GTP binding"/>
    <property type="evidence" value="ECO:0007669"/>
    <property type="project" value="UniProtKB-KW"/>
</dbReference>
<dbReference type="InterPro" id="IPR011025">
    <property type="entry name" value="GproteinA_insert"/>
</dbReference>
<keyword evidence="2 10" id="KW-0479">Metal-binding</keyword>
<evidence type="ECO:0000313" key="11">
    <source>
        <dbReference type="EnsemblMetazoa" id="PPA03995.1"/>
    </source>
</evidence>
<keyword evidence="4 10" id="KW-0460">Magnesium</keyword>
<dbReference type="GO" id="GO:0120013">
    <property type="term" value="F:lipid transfer activity"/>
    <property type="evidence" value="ECO:0007669"/>
    <property type="project" value="InterPro"/>
</dbReference>
<dbReference type="GO" id="GO:0007188">
    <property type="term" value="P:adenylate cyclase-modulating G protein-coupled receptor signaling pathway"/>
    <property type="evidence" value="ECO:0000318"/>
    <property type="project" value="GO_Central"/>
</dbReference>
<keyword evidence="5 9" id="KW-0342">GTP-binding</keyword>
<dbReference type="InterPro" id="IPR027417">
    <property type="entry name" value="P-loop_NTPase"/>
</dbReference>
<dbReference type="Gene3D" id="3.40.50.300">
    <property type="entry name" value="P-loop containing nucleotide triphosphate hydrolases"/>
    <property type="match status" value="2"/>
</dbReference>
<dbReference type="EnsemblMetazoa" id="PPA03995.1">
    <property type="protein sequence ID" value="PPA03995.1"/>
    <property type="gene ID" value="WBGene00093549"/>
</dbReference>
<evidence type="ECO:0000256" key="1">
    <source>
        <dbReference type="ARBA" id="ARBA00022707"/>
    </source>
</evidence>
<evidence type="ECO:0000256" key="2">
    <source>
        <dbReference type="ARBA" id="ARBA00022723"/>
    </source>
</evidence>
<dbReference type="PROSITE" id="PS51882">
    <property type="entry name" value="G_ALPHA"/>
    <property type="match status" value="2"/>
</dbReference>
<evidence type="ECO:0000313" key="12">
    <source>
        <dbReference type="Proteomes" id="UP000005239"/>
    </source>
</evidence>
<accession>A0A2A6C020</accession>
<dbReference type="FunFam" id="3.40.50.300:FF:003800">
    <property type="entry name" value="Guanine nucleotide-binding protein G(k) subunit alpha"/>
    <property type="match status" value="1"/>
</dbReference>
<evidence type="ECO:0000256" key="7">
    <source>
        <dbReference type="ARBA" id="ARBA00023224"/>
    </source>
</evidence>
<dbReference type="GO" id="GO:0031683">
    <property type="term" value="F:G-protein beta/gamma-subunit complex binding"/>
    <property type="evidence" value="ECO:0000318"/>
    <property type="project" value="GO_Central"/>
</dbReference>
<dbReference type="GO" id="GO:0001664">
    <property type="term" value="F:G protein-coupled receptor binding"/>
    <property type="evidence" value="ECO:0000318"/>
    <property type="project" value="GO_Central"/>
</dbReference>
<protein>
    <submittedName>
        <fullName evidence="11">ADP ribosylation factor</fullName>
    </submittedName>
</protein>
<evidence type="ECO:0000256" key="6">
    <source>
        <dbReference type="ARBA" id="ARBA00023139"/>
    </source>
</evidence>